<evidence type="ECO:0000313" key="2">
    <source>
        <dbReference type="Proteomes" id="UP000775213"/>
    </source>
</evidence>
<dbReference type="EMBL" id="JAGFBR010000013">
    <property type="protein sequence ID" value="KAH0456533.1"/>
    <property type="molecule type" value="Genomic_DNA"/>
</dbReference>
<gene>
    <name evidence="1" type="ORF">IEQ34_014440</name>
</gene>
<organism evidence="1 2">
    <name type="scientific">Dendrobium chrysotoxum</name>
    <name type="common">Orchid</name>
    <dbReference type="NCBI Taxonomy" id="161865"/>
    <lineage>
        <taxon>Eukaryota</taxon>
        <taxon>Viridiplantae</taxon>
        <taxon>Streptophyta</taxon>
        <taxon>Embryophyta</taxon>
        <taxon>Tracheophyta</taxon>
        <taxon>Spermatophyta</taxon>
        <taxon>Magnoliopsida</taxon>
        <taxon>Liliopsida</taxon>
        <taxon>Asparagales</taxon>
        <taxon>Orchidaceae</taxon>
        <taxon>Epidendroideae</taxon>
        <taxon>Malaxideae</taxon>
        <taxon>Dendrobiinae</taxon>
        <taxon>Dendrobium</taxon>
    </lineage>
</organism>
<dbReference type="Proteomes" id="UP000775213">
    <property type="component" value="Unassembled WGS sequence"/>
</dbReference>
<name>A0AAV7GLQ2_DENCH</name>
<proteinExistence type="predicted"/>
<comment type="caution">
    <text evidence="1">The sequence shown here is derived from an EMBL/GenBank/DDBJ whole genome shotgun (WGS) entry which is preliminary data.</text>
</comment>
<evidence type="ECO:0000313" key="1">
    <source>
        <dbReference type="EMBL" id="KAH0456533.1"/>
    </source>
</evidence>
<sequence length="99" mass="11182">MSTANTTTATSLISFPSPVFCLEHITYRSHGCPKADHSSKTKIETCDLSNKYKPRCPVLRCKEPKRFNGEVDYGLQARCGQWTPDARRGCERNELCRQG</sequence>
<reference evidence="1 2" key="1">
    <citation type="journal article" date="2021" name="Hortic Res">
        <title>Chromosome-scale assembly of the Dendrobium chrysotoxum genome enhances the understanding of orchid evolution.</title>
        <authorList>
            <person name="Zhang Y."/>
            <person name="Zhang G.Q."/>
            <person name="Zhang D."/>
            <person name="Liu X.D."/>
            <person name="Xu X.Y."/>
            <person name="Sun W.H."/>
            <person name="Yu X."/>
            <person name="Zhu X."/>
            <person name="Wang Z.W."/>
            <person name="Zhao X."/>
            <person name="Zhong W.Y."/>
            <person name="Chen H."/>
            <person name="Yin W.L."/>
            <person name="Huang T."/>
            <person name="Niu S.C."/>
            <person name="Liu Z.J."/>
        </authorList>
    </citation>
    <scope>NUCLEOTIDE SEQUENCE [LARGE SCALE GENOMIC DNA]</scope>
    <source>
        <strain evidence="1">Lindl</strain>
    </source>
</reference>
<accession>A0AAV7GLQ2</accession>
<protein>
    <submittedName>
        <fullName evidence="1">Uncharacterized protein</fullName>
    </submittedName>
</protein>
<dbReference type="AlphaFoldDB" id="A0AAV7GLQ2"/>
<keyword evidence="2" id="KW-1185">Reference proteome</keyword>